<dbReference type="Proteomes" id="UP000626109">
    <property type="component" value="Unassembled WGS sequence"/>
</dbReference>
<evidence type="ECO:0000313" key="4">
    <source>
        <dbReference type="Proteomes" id="UP000626109"/>
    </source>
</evidence>
<evidence type="ECO:0000256" key="1">
    <source>
        <dbReference type="SAM" id="MobiDB-lite"/>
    </source>
</evidence>
<feature type="non-terminal residue" evidence="3">
    <location>
        <position position="281"/>
    </location>
</feature>
<feature type="signal peptide" evidence="2">
    <location>
        <begin position="1"/>
        <end position="19"/>
    </location>
</feature>
<feature type="non-terminal residue" evidence="3">
    <location>
        <position position="1"/>
    </location>
</feature>
<dbReference type="EMBL" id="CAJNNW010034201">
    <property type="protein sequence ID" value="CAE8721930.1"/>
    <property type="molecule type" value="Genomic_DNA"/>
</dbReference>
<protein>
    <recommendedName>
        <fullName evidence="5">Phospholipase B-like</fullName>
    </recommendedName>
</protein>
<evidence type="ECO:0000256" key="2">
    <source>
        <dbReference type="SAM" id="SignalP"/>
    </source>
</evidence>
<evidence type="ECO:0008006" key="5">
    <source>
        <dbReference type="Google" id="ProtNLM"/>
    </source>
</evidence>
<name>A0A813L8R6_POLGL</name>
<gene>
    <name evidence="3" type="ORF">PGLA2088_LOCUS42217</name>
</gene>
<accession>A0A813L8R6</accession>
<feature type="chain" id="PRO_5032594855" description="Phospholipase B-like" evidence="2">
    <location>
        <begin position="20"/>
        <end position="281"/>
    </location>
</feature>
<comment type="caution">
    <text evidence="3">The sequence shown here is derived from an EMBL/GenBank/DDBJ whole genome shotgun (WGS) entry which is preliminary data.</text>
</comment>
<evidence type="ECO:0000313" key="3">
    <source>
        <dbReference type="EMBL" id="CAE8721930.1"/>
    </source>
</evidence>
<organism evidence="3 4">
    <name type="scientific">Polarella glacialis</name>
    <name type="common">Dinoflagellate</name>
    <dbReference type="NCBI Taxonomy" id="89957"/>
    <lineage>
        <taxon>Eukaryota</taxon>
        <taxon>Sar</taxon>
        <taxon>Alveolata</taxon>
        <taxon>Dinophyceae</taxon>
        <taxon>Suessiales</taxon>
        <taxon>Suessiaceae</taxon>
        <taxon>Polarella</taxon>
    </lineage>
</organism>
<proteinExistence type="predicted"/>
<feature type="region of interest" description="Disordered" evidence="1">
    <location>
        <begin position="179"/>
        <end position="227"/>
    </location>
</feature>
<sequence>ANTLLLVGAYLILEEGCSAQEAISRLPKKVLQRRFPRPWSPKPLWHDMSLTVDDCLYGLEAAVENRWVDYKSFDEKRWRSVYKTYDANMILRLRTEAGVTIEFWGTADPVTTVADPTVRPPPPKDGFKSDYEELVSSPRKSLRRFSSSLIIKSLSLLDLSKIETGFRRLKSWDLSTDDGVQRRTSYSSNQASNSGGLASPPPSLGSPKNSTKPRRASETSQMSVSARAERGDWLENVRVQRWASTEFGKLSAIPFDVVKSRGQTTMPQYGNWLKSVRCSRI</sequence>
<dbReference type="SUPFAM" id="SSF52799">
    <property type="entry name" value="(Phosphotyrosine protein) phosphatases II"/>
    <property type="match status" value="1"/>
</dbReference>
<dbReference type="InterPro" id="IPR029021">
    <property type="entry name" value="Prot-tyrosine_phosphatase-like"/>
</dbReference>
<reference evidence="3" key="1">
    <citation type="submission" date="2021-02" db="EMBL/GenBank/DDBJ databases">
        <authorList>
            <person name="Dougan E. K."/>
            <person name="Rhodes N."/>
            <person name="Thang M."/>
            <person name="Chan C."/>
        </authorList>
    </citation>
    <scope>NUCLEOTIDE SEQUENCE</scope>
</reference>
<dbReference type="AlphaFoldDB" id="A0A813L8R6"/>
<keyword evidence="2" id="KW-0732">Signal</keyword>